<protein>
    <submittedName>
        <fullName evidence="1">Uncharacterized protein</fullName>
    </submittedName>
</protein>
<dbReference type="AlphaFoldDB" id="A0A6C0HP81"/>
<accession>A0A6C0HP81</accession>
<reference evidence="1" key="1">
    <citation type="journal article" date="2020" name="Nature">
        <title>Giant virus diversity and host interactions through global metagenomics.</title>
        <authorList>
            <person name="Schulz F."/>
            <person name="Roux S."/>
            <person name="Paez-Espino D."/>
            <person name="Jungbluth S."/>
            <person name="Walsh D.A."/>
            <person name="Denef V.J."/>
            <person name="McMahon K.D."/>
            <person name="Konstantinidis K.T."/>
            <person name="Eloe-Fadrosh E.A."/>
            <person name="Kyrpides N.C."/>
            <person name="Woyke T."/>
        </authorList>
    </citation>
    <scope>NUCLEOTIDE SEQUENCE</scope>
    <source>
        <strain evidence="1">GVMAG-M-3300023184-160</strain>
    </source>
</reference>
<evidence type="ECO:0000313" key="1">
    <source>
        <dbReference type="EMBL" id="QHT81905.1"/>
    </source>
</evidence>
<proteinExistence type="predicted"/>
<organism evidence="1">
    <name type="scientific">viral metagenome</name>
    <dbReference type="NCBI Taxonomy" id="1070528"/>
    <lineage>
        <taxon>unclassified sequences</taxon>
        <taxon>metagenomes</taxon>
        <taxon>organismal metagenomes</taxon>
    </lineage>
</organism>
<sequence length="254" mass="28555">MLFTWKGQQRHEVYPVRYNAFTSPNTNQSNFEGSYPKADFTSKATVSCGNGRTEIVTSTSIPVCTRKHSRPLKIIRKRLLSAPVQQSGNKPTIHEAQNPSYTELNVECLPNTVQVGFDTNTLCYGFKRPECQGGTNHIQRSASTVMDKKYCASNREYLQRRTKTYDQNISKGKSLGNNLFQSTNGVEQNCMTYKRSNPSFGTQGGVTAATQTSKVRDQSIRANCNPVCLPSRKDEIRQCAVVRQDRAYLRPMTC</sequence>
<dbReference type="EMBL" id="MN739993">
    <property type="protein sequence ID" value="QHT81905.1"/>
    <property type="molecule type" value="Genomic_DNA"/>
</dbReference>
<name>A0A6C0HP81_9ZZZZ</name>